<reference evidence="1 2" key="1">
    <citation type="submission" date="2014-05" db="EMBL/GenBank/DDBJ databases">
        <title>ATOL: Assembling a taxonomically balanced genome-scale reconstruction of the evolutionary history of the Enterobacteriaceae.</title>
        <authorList>
            <person name="Plunkett G.III."/>
            <person name="Neeno-Eckwall E.C."/>
            <person name="Glasner J.D."/>
            <person name="Perna N.T."/>
        </authorList>
    </citation>
    <scope>NUCLEOTIDE SEQUENCE [LARGE SCALE GENOMIC DNA]</scope>
    <source>
        <strain evidence="1 2">ATCC 33320</strain>
    </source>
</reference>
<comment type="caution">
    <text evidence="1">The sequence shown here is derived from an EMBL/GenBank/DDBJ whole genome shotgun (WGS) entry which is preliminary data.</text>
</comment>
<dbReference type="STRING" id="1006004.GBAG_3074"/>
<gene>
    <name evidence="1" type="ORF">GBAG_3074</name>
</gene>
<keyword evidence="2" id="KW-1185">Reference proteome</keyword>
<protein>
    <submittedName>
        <fullName evidence="1">Uncharacterized protein</fullName>
    </submittedName>
</protein>
<evidence type="ECO:0000313" key="1">
    <source>
        <dbReference type="EMBL" id="KFC79796.1"/>
    </source>
</evidence>
<organism evidence="1 2">
    <name type="scientific">Buttiauxella agrestis ATCC 33320</name>
    <dbReference type="NCBI Taxonomy" id="1006004"/>
    <lineage>
        <taxon>Bacteria</taxon>
        <taxon>Pseudomonadati</taxon>
        <taxon>Pseudomonadota</taxon>
        <taxon>Gammaproteobacteria</taxon>
        <taxon>Enterobacterales</taxon>
        <taxon>Enterobacteriaceae</taxon>
        <taxon>Buttiauxella</taxon>
    </lineage>
</organism>
<evidence type="ECO:0000313" key="2">
    <source>
        <dbReference type="Proteomes" id="UP000028653"/>
    </source>
</evidence>
<dbReference type="EMBL" id="JMPI01000050">
    <property type="protein sequence ID" value="KFC79796.1"/>
    <property type="molecule type" value="Genomic_DNA"/>
</dbReference>
<accession>A0A085G7V1</accession>
<dbReference type="AlphaFoldDB" id="A0A085G7V1"/>
<name>A0A085G7V1_9ENTR</name>
<dbReference type="Proteomes" id="UP000028653">
    <property type="component" value="Unassembled WGS sequence"/>
</dbReference>
<proteinExistence type="predicted"/>
<sequence length="50" mass="5821">MKILHCGISRKGKDYFCNAFTPRSVSKWKPDHALKGYMLPSESFVFKTIR</sequence>